<dbReference type="OrthoDB" id="97893at2"/>
<keyword evidence="6" id="KW-0998">Cell outer membrane</keyword>
<reference evidence="8 9" key="1">
    <citation type="journal article" date="2012" name="Stand. Genomic Sci.">
        <title>Complete genome sequence of Terriglobus saanensis type strain SP1PR4(T), an Acidobacteria from tundra soil.</title>
        <authorList>
            <person name="Rawat S.R."/>
            <person name="Mannisto M.K."/>
            <person name="Starovoytov V."/>
            <person name="Goodwin L."/>
            <person name="Nolan M."/>
            <person name="Hauser L."/>
            <person name="Land M."/>
            <person name="Davenport K.W."/>
            <person name="Woyke T."/>
            <person name="Haggblom M.M."/>
        </authorList>
    </citation>
    <scope>NUCLEOTIDE SEQUENCE</scope>
    <source>
        <strain evidence="9">ATCC BAA-1853 / DSM 23119 / SP1PR4</strain>
    </source>
</reference>
<evidence type="ECO:0000256" key="6">
    <source>
        <dbReference type="ARBA" id="ARBA00023237"/>
    </source>
</evidence>
<evidence type="ECO:0000313" key="8">
    <source>
        <dbReference type="EMBL" id="ADV82394.1"/>
    </source>
</evidence>
<evidence type="ECO:0000256" key="4">
    <source>
        <dbReference type="ARBA" id="ARBA00022692"/>
    </source>
</evidence>
<keyword evidence="5" id="KW-0472">Membrane</keyword>
<keyword evidence="3" id="KW-1134">Transmembrane beta strand</keyword>
<gene>
    <name evidence="8" type="ordered locus">AciPR4_1573</name>
</gene>
<dbReference type="SUPFAM" id="SSF49464">
    <property type="entry name" value="Carboxypeptidase regulatory domain-like"/>
    <property type="match status" value="1"/>
</dbReference>
<evidence type="ECO:0000313" key="9">
    <source>
        <dbReference type="Proteomes" id="UP000006844"/>
    </source>
</evidence>
<dbReference type="PANTHER" id="PTHR30069:SF46">
    <property type="entry name" value="OAR PROTEIN"/>
    <property type="match status" value="1"/>
</dbReference>
<evidence type="ECO:0000256" key="2">
    <source>
        <dbReference type="ARBA" id="ARBA00022448"/>
    </source>
</evidence>
<evidence type="ECO:0000256" key="1">
    <source>
        <dbReference type="ARBA" id="ARBA00004571"/>
    </source>
</evidence>
<dbReference type="SUPFAM" id="SSF56935">
    <property type="entry name" value="Porins"/>
    <property type="match status" value="1"/>
</dbReference>
<dbReference type="KEGG" id="tsa:AciPR4_1573"/>
<dbReference type="Gene3D" id="2.40.170.20">
    <property type="entry name" value="TonB-dependent receptor, beta-barrel domain"/>
    <property type="match status" value="1"/>
</dbReference>
<dbReference type="HOGENOM" id="CLU_006298_0_0_0"/>
<dbReference type="eggNOG" id="COG4771">
    <property type="taxonomic scope" value="Bacteria"/>
</dbReference>
<evidence type="ECO:0000256" key="5">
    <source>
        <dbReference type="ARBA" id="ARBA00023136"/>
    </source>
</evidence>
<dbReference type="InterPro" id="IPR057601">
    <property type="entry name" value="Oar-like_b-barrel"/>
</dbReference>
<dbReference type="InterPro" id="IPR008969">
    <property type="entry name" value="CarboxyPept-like_regulatory"/>
</dbReference>
<dbReference type="EMBL" id="CP002467">
    <property type="protein sequence ID" value="ADV82394.1"/>
    <property type="molecule type" value="Genomic_DNA"/>
</dbReference>
<protein>
    <submittedName>
        <fullName evidence="8">TonB-dependent receptor, plug</fullName>
    </submittedName>
</protein>
<dbReference type="InterPro" id="IPR039426">
    <property type="entry name" value="TonB-dep_rcpt-like"/>
</dbReference>
<organism evidence="8 9">
    <name type="scientific">Terriglobus saanensis (strain ATCC BAA-1853 / DSM 23119 / SP1PR4)</name>
    <dbReference type="NCBI Taxonomy" id="401053"/>
    <lineage>
        <taxon>Bacteria</taxon>
        <taxon>Pseudomonadati</taxon>
        <taxon>Acidobacteriota</taxon>
        <taxon>Terriglobia</taxon>
        <taxon>Terriglobales</taxon>
        <taxon>Acidobacteriaceae</taxon>
        <taxon>Terriglobus</taxon>
    </lineage>
</organism>
<keyword evidence="9" id="KW-1185">Reference proteome</keyword>
<dbReference type="GO" id="GO:0044718">
    <property type="term" value="P:siderophore transmembrane transport"/>
    <property type="evidence" value="ECO:0007669"/>
    <property type="project" value="TreeGrafter"/>
</dbReference>
<dbReference type="Gene3D" id="2.60.40.1120">
    <property type="entry name" value="Carboxypeptidase-like, regulatory domain"/>
    <property type="match status" value="1"/>
</dbReference>
<dbReference type="PANTHER" id="PTHR30069">
    <property type="entry name" value="TONB-DEPENDENT OUTER MEMBRANE RECEPTOR"/>
    <property type="match status" value="1"/>
</dbReference>
<accession>E8V2H6</accession>
<dbReference type="GO" id="GO:0015344">
    <property type="term" value="F:siderophore uptake transmembrane transporter activity"/>
    <property type="evidence" value="ECO:0007669"/>
    <property type="project" value="TreeGrafter"/>
</dbReference>
<name>E8V2H6_TERSS</name>
<dbReference type="AlphaFoldDB" id="E8V2H6"/>
<dbReference type="Pfam" id="PF13620">
    <property type="entry name" value="CarboxypepD_reg"/>
    <property type="match status" value="1"/>
</dbReference>
<evidence type="ECO:0000259" key="7">
    <source>
        <dbReference type="Pfam" id="PF25183"/>
    </source>
</evidence>
<dbReference type="InterPro" id="IPR036942">
    <property type="entry name" value="Beta-barrel_TonB_sf"/>
</dbReference>
<keyword evidence="2" id="KW-0813">Transport</keyword>
<dbReference type="GO" id="GO:0009279">
    <property type="term" value="C:cell outer membrane"/>
    <property type="evidence" value="ECO:0007669"/>
    <property type="project" value="UniProtKB-SubCell"/>
</dbReference>
<feature type="domain" description="TonB-dependent transporter Oar-like beta-barrel" evidence="7">
    <location>
        <begin position="275"/>
        <end position="1134"/>
    </location>
</feature>
<evidence type="ECO:0000256" key="3">
    <source>
        <dbReference type="ARBA" id="ARBA00022452"/>
    </source>
</evidence>
<dbReference type="STRING" id="401053.AciPR4_1573"/>
<sequence>MRSKFLRASTLILFARQLCIGMESFERFPLNISPSRFRFSLSSVSALSLGLLFGLLLLPQRALSQSTQGTINGIITDTQGAIIPGAIVHVTNTATGVTIDTTTNEAGKYNVPALNVGTYAVMVEREGFGVYRRTGLTLSTDQVLGVDAKLAAGTVEQSVNVTGSAPELDTRTSSIGQTIESKSVSELPLGNRTSMNIVALTGGAVFIDSANYSLSGGRTKSSMTWLDGGSGQNIRIGIGTAEVSPPVDTVQEIGIISNNYGAEFGGSAGGIVIQTTKSGTNRFHGSAYEFLRNDAFDAPGYFAGTNADGSKSKPELRYNIYGVTVGGPIRRDRTFFFFGFEGGRQRTGSTVTLTVPTLLQRAGDFSQTFTAAGKLIPIYDPSTTKTVNGVTTRTQFAGNRITALDPVAAALMQFYPLANRTPDNVAGANNFRANDVSSNNTQFYLARVDHVISNKDRLALRYIHSDGVTDNNSVYPFPAADPTTNSTSTDDIGYAQYTHTFSPTVVNDLRFLYDVRVFHQYADGVGKFPTSLGLNGVSSNAFPYFAPAGFSPLGSNSQERQQYPVTVYQLVDNLSQNLGRHTLKYGVEVRRSMDHEVSLSTASGAFTFATQPTGLPGNTSTGNGLASLLVGFPSAFSAAQTEPISRVSWYLAGFLQDDWNITPKLTLNLGVRWETDTPIKDESNRMNSFDATAINPVSGTPGVVKFLGINGYRTTPYNGDYNNFAPRFGFSYQPFGAGSTVVRGGAGVFFAHPFDSGQPNAATLGYSLSESLNTPDNGITAPFLLANGVPNVSNAGAPLNDSFGAVAVGAAATTAVSYFDTKKRTGYTTQFNLDIQQRLPTQFVLEVSGLGSVAHKLAGATQQINQINPAILSAAHSSQKDRPFPQFGNVSVVVPTNSDSNYYAGMVRISRRFRNGFNLNTTYTYSKFLNNSFEGGSSFGADGGAYSNYYDRASDYGPSSNDIRHQLVFSSVYELPFGPQRAFLNHGVLAHAVGGWTIGNVTRAYSAAPFTVTTNTNNTNSFSSGSQRANIVGDPYVSSGQRGPSQQWLNAAAFAQPATFSFGTQRRNSLRGPGFATLDFSLIRAVSFGEGRALQLRGEVFNALNHTNLTTPSATYGSSTFGTITSAYAARQLQIGARFVF</sequence>
<dbReference type="Pfam" id="PF25183">
    <property type="entry name" value="OMP_b-brl_4"/>
    <property type="match status" value="1"/>
</dbReference>
<keyword evidence="4" id="KW-0812">Transmembrane</keyword>
<comment type="subcellular location">
    <subcellularLocation>
        <location evidence="1">Cell outer membrane</location>
        <topology evidence="1">Multi-pass membrane protein</topology>
    </subcellularLocation>
</comment>
<dbReference type="Proteomes" id="UP000006844">
    <property type="component" value="Chromosome"/>
</dbReference>
<keyword evidence="8" id="KW-0675">Receptor</keyword>
<proteinExistence type="predicted"/>